<evidence type="ECO:0000313" key="17">
    <source>
        <dbReference type="EMBL" id="OPJ57279.1"/>
    </source>
</evidence>
<protein>
    <recommendedName>
        <fullName evidence="4">serine-type D-Ala-D-Ala carboxypeptidase</fullName>
        <ecNumber evidence="4">3.4.16.4</ecNumber>
    </recommendedName>
</protein>
<dbReference type="PANTHER" id="PTHR21581:SF6">
    <property type="entry name" value="TRAFFICKING PROTEIN PARTICLE COMPLEX SUBUNIT 12"/>
    <property type="match status" value="1"/>
</dbReference>
<dbReference type="SUPFAM" id="SSF56601">
    <property type="entry name" value="beta-lactamase/transpeptidase-like"/>
    <property type="match status" value="1"/>
</dbReference>
<dbReference type="InterPro" id="IPR012338">
    <property type="entry name" value="Beta-lactam/transpept-like"/>
</dbReference>
<proteinExistence type="inferred from homology"/>
<dbReference type="Gene3D" id="2.60.410.10">
    <property type="entry name" value="D-Ala-D-Ala carboxypeptidase, C-terminal domain"/>
    <property type="match status" value="1"/>
</dbReference>
<evidence type="ECO:0000256" key="1">
    <source>
        <dbReference type="ARBA" id="ARBA00003217"/>
    </source>
</evidence>
<dbReference type="SUPFAM" id="SSF69189">
    <property type="entry name" value="Penicillin-binding protein associated domain"/>
    <property type="match status" value="1"/>
</dbReference>
<dbReference type="OrthoDB" id="9791132at2"/>
<dbReference type="Proteomes" id="UP000190140">
    <property type="component" value="Unassembled WGS sequence"/>
</dbReference>
<comment type="catalytic activity">
    <reaction evidence="12">
        <text>Preferential cleavage: (Ac)2-L-Lys-D-Ala-|-D-Ala. Also transpeptidation of peptidyl-alanyl moieties that are N-acyl substituents of D-alanine.</text>
        <dbReference type="EC" id="3.4.16.4"/>
    </reaction>
</comment>
<dbReference type="InterPro" id="IPR001967">
    <property type="entry name" value="Peptidase_S11_N"/>
</dbReference>
<dbReference type="AlphaFoldDB" id="A0A1V4IBH6"/>
<evidence type="ECO:0000256" key="4">
    <source>
        <dbReference type="ARBA" id="ARBA00012448"/>
    </source>
</evidence>
<dbReference type="PANTHER" id="PTHR21581">
    <property type="entry name" value="D-ALANYL-D-ALANINE CARBOXYPEPTIDASE"/>
    <property type="match status" value="1"/>
</dbReference>
<comment type="caution">
    <text evidence="17">The sequence shown here is derived from an EMBL/GenBank/DDBJ whole genome shotgun (WGS) entry which is preliminary data.</text>
</comment>
<feature type="domain" description="Peptidase S11 D-Ala-D-Ala carboxypeptidase A C-terminal" evidence="16">
    <location>
        <begin position="275"/>
        <end position="365"/>
    </location>
</feature>
<dbReference type="Pfam" id="PF07943">
    <property type="entry name" value="PBP5_C"/>
    <property type="match status" value="1"/>
</dbReference>
<organism evidence="17 18">
    <name type="scientific">Alkalithermobacter paradoxus</name>
    <dbReference type="NCBI Taxonomy" id="29349"/>
    <lineage>
        <taxon>Bacteria</taxon>
        <taxon>Bacillati</taxon>
        <taxon>Bacillota</taxon>
        <taxon>Clostridia</taxon>
        <taxon>Peptostreptococcales</taxon>
        <taxon>Tepidibacteraceae</taxon>
        <taxon>Alkalithermobacter</taxon>
    </lineage>
</organism>
<evidence type="ECO:0000256" key="11">
    <source>
        <dbReference type="ARBA" id="ARBA00023316"/>
    </source>
</evidence>
<evidence type="ECO:0000256" key="5">
    <source>
        <dbReference type="ARBA" id="ARBA00022645"/>
    </source>
</evidence>
<evidence type="ECO:0000256" key="15">
    <source>
        <dbReference type="RuleBase" id="RU004016"/>
    </source>
</evidence>
<evidence type="ECO:0000313" key="18">
    <source>
        <dbReference type="Proteomes" id="UP000190140"/>
    </source>
</evidence>
<keyword evidence="8 17" id="KW-0378">Hydrolase</keyword>
<dbReference type="InterPro" id="IPR037167">
    <property type="entry name" value="Peptidase_S11_C_sf"/>
</dbReference>
<dbReference type="InterPro" id="IPR012907">
    <property type="entry name" value="Peptidase_S11_C"/>
</dbReference>
<sequence length="380" mass="42470">MKKKVSVILTFILVFLSTFVTLATEEIKVTATSAILIDGKSGEIIYEKNSHEKLPPASVTKIMTLLLIMEAIDQGRINLDDKVTISERAATMGGSQLYLEPGEIKDVETLIKGIAVASGNDASVAMAEYIYGSEEAFVNKMNEKAKELNMNDTNFVNTNGLPAENHYTSAHDIAVMSRELLKYEDVAKYLTIWMEEITVGKQQKKFGLVNTNKLIRFYKGANGIKTGFTAEAKYCLSASAVRDNLHLIAVVLGCPSSKERFNDASTLLNYGFANYESVKIYDKEEVVQKIRLDKAEDQNLELVCKEPLYLLNRKGNKSEFEKKINVNPNLTLPIAKNQKLGEVHIYQGNKLVGKSDLISNKEHKKAGYFRILNRVIKNLL</sequence>
<dbReference type="Gene3D" id="3.40.710.10">
    <property type="entry name" value="DD-peptidase/beta-lactamase superfamily"/>
    <property type="match status" value="1"/>
</dbReference>
<dbReference type="Pfam" id="PF00768">
    <property type="entry name" value="Peptidase_S11"/>
    <property type="match status" value="1"/>
</dbReference>
<dbReference type="SMART" id="SM00936">
    <property type="entry name" value="PBP5_C"/>
    <property type="match status" value="1"/>
</dbReference>
<dbReference type="GO" id="GO:0006508">
    <property type="term" value="P:proteolysis"/>
    <property type="evidence" value="ECO:0007669"/>
    <property type="project" value="UniProtKB-KW"/>
</dbReference>
<evidence type="ECO:0000256" key="2">
    <source>
        <dbReference type="ARBA" id="ARBA00004752"/>
    </source>
</evidence>
<feature type="binding site" evidence="14">
    <location>
        <position position="225"/>
    </location>
    <ligand>
        <name>substrate</name>
    </ligand>
</feature>
<evidence type="ECO:0000256" key="9">
    <source>
        <dbReference type="ARBA" id="ARBA00022960"/>
    </source>
</evidence>
<name>A0A1V4IBH6_9FIRM</name>
<dbReference type="EMBL" id="MZGW01000001">
    <property type="protein sequence ID" value="OPJ57279.1"/>
    <property type="molecule type" value="Genomic_DNA"/>
</dbReference>
<comment type="pathway">
    <text evidence="2">Cell wall biogenesis; peptidoglycan biosynthesis.</text>
</comment>
<evidence type="ECO:0000256" key="6">
    <source>
        <dbReference type="ARBA" id="ARBA00022670"/>
    </source>
</evidence>
<reference evidence="17 18" key="1">
    <citation type="submission" date="2017-03" db="EMBL/GenBank/DDBJ databases">
        <title>Genome sequence of Clostridium thermoalcaliphilum DSM 7309.</title>
        <authorList>
            <person name="Poehlein A."/>
            <person name="Daniel R."/>
        </authorList>
    </citation>
    <scope>NUCLEOTIDE SEQUENCE [LARGE SCALE GENOMIC DNA]</scope>
    <source>
        <strain evidence="17 18">DSM 7309</strain>
    </source>
</reference>
<dbReference type="PRINTS" id="PR00725">
    <property type="entry name" value="DADACBPTASE1"/>
</dbReference>
<dbReference type="GO" id="GO:0008360">
    <property type="term" value="P:regulation of cell shape"/>
    <property type="evidence" value="ECO:0007669"/>
    <property type="project" value="UniProtKB-KW"/>
</dbReference>
<evidence type="ECO:0000256" key="8">
    <source>
        <dbReference type="ARBA" id="ARBA00022801"/>
    </source>
</evidence>
<keyword evidence="6" id="KW-0645">Protease</keyword>
<dbReference type="EC" id="3.4.16.4" evidence="4"/>
<comment type="function">
    <text evidence="1">Removes C-terminal D-alanyl residues from sugar-peptide cell wall precursors.</text>
</comment>
<evidence type="ECO:0000256" key="14">
    <source>
        <dbReference type="PIRSR" id="PIRSR618044-2"/>
    </source>
</evidence>
<evidence type="ECO:0000259" key="16">
    <source>
        <dbReference type="SMART" id="SM00936"/>
    </source>
</evidence>
<evidence type="ECO:0000256" key="3">
    <source>
        <dbReference type="ARBA" id="ARBA00007164"/>
    </source>
</evidence>
<keyword evidence="5 17" id="KW-0121">Carboxypeptidase</keyword>
<keyword evidence="9" id="KW-0133">Cell shape</keyword>
<dbReference type="RefSeq" id="WP_079410989.1">
    <property type="nucleotide sequence ID" value="NZ_MZGW01000001.1"/>
</dbReference>
<dbReference type="InterPro" id="IPR015956">
    <property type="entry name" value="Peniciliin-bd_prot_C_sf"/>
</dbReference>
<keyword evidence="11" id="KW-0961">Cell wall biogenesis/degradation</keyword>
<gene>
    <name evidence="17" type="primary">dacF_2</name>
    <name evidence="17" type="ORF">CLOTH_05620</name>
</gene>
<evidence type="ECO:0000256" key="10">
    <source>
        <dbReference type="ARBA" id="ARBA00022984"/>
    </source>
</evidence>
<keyword evidence="10" id="KW-0573">Peptidoglycan synthesis</keyword>
<dbReference type="UniPathway" id="UPA00219"/>
<dbReference type="GO" id="GO:0071555">
    <property type="term" value="P:cell wall organization"/>
    <property type="evidence" value="ECO:0007669"/>
    <property type="project" value="UniProtKB-KW"/>
</dbReference>
<dbReference type="InterPro" id="IPR018044">
    <property type="entry name" value="Peptidase_S11"/>
</dbReference>
<dbReference type="GO" id="GO:0009002">
    <property type="term" value="F:serine-type D-Ala-D-Ala carboxypeptidase activity"/>
    <property type="evidence" value="ECO:0007669"/>
    <property type="project" value="UniProtKB-EC"/>
</dbReference>
<evidence type="ECO:0000256" key="7">
    <source>
        <dbReference type="ARBA" id="ARBA00022729"/>
    </source>
</evidence>
<evidence type="ECO:0000256" key="13">
    <source>
        <dbReference type="PIRSR" id="PIRSR618044-1"/>
    </source>
</evidence>
<dbReference type="GO" id="GO:0009252">
    <property type="term" value="P:peptidoglycan biosynthetic process"/>
    <property type="evidence" value="ECO:0007669"/>
    <property type="project" value="UniProtKB-UniPathway"/>
</dbReference>
<dbReference type="STRING" id="29349.CLOTH_05620"/>
<feature type="active site" description="Acyl-ester intermediate" evidence="13">
    <location>
        <position position="58"/>
    </location>
</feature>
<evidence type="ECO:0000256" key="12">
    <source>
        <dbReference type="ARBA" id="ARBA00034000"/>
    </source>
</evidence>
<feature type="active site" description="Proton acceptor" evidence="13">
    <location>
        <position position="61"/>
    </location>
</feature>
<keyword evidence="18" id="KW-1185">Reference proteome</keyword>
<feature type="active site" evidence="13">
    <location>
        <position position="118"/>
    </location>
</feature>
<keyword evidence="7" id="KW-0732">Signal</keyword>
<accession>A0A1V4IBH6</accession>
<comment type="similarity">
    <text evidence="3 15">Belongs to the peptidase S11 family.</text>
</comment>